<name>A0A1W2A9X3_9MICO</name>
<reference evidence="3 4" key="1">
    <citation type="submission" date="2017-04" db="EMBL/GenBank/DDBJ databases">
        <authorList>
            <person name="Afonso C.L."/>
            <person name="Miller P.J."/>
            <person name="Scott M.A."/>
            <person name="Spackman E."/>
            <person name="Goraichik I."/>
            <person name="Dimitrov K.M."/>
            <person name="Suarez D.L."/>
            <person name="Swayne D.E."/>
        </authorList>
    </citation>
    <scope>NUCLEOTIDE SEQUENCE [LARGE SCALE GENOMIC DNA]</scope>
    <source>
        <strain evidence="3 4">CGMCC 1.12511</strain>
    </source>
</reference>
<proteinExistence type="predicted"/>
<evidence type="ECO:0000256" key="1">
    <source>
        <dbReference type="SAM" id="MobiDB-lite"/>
    </source>
</evidence>
<dbReference type="InterPro" id="IPR000601">
    <property type="entry name" value="PKD_dom"/>
</dbReference>
<sequence length="272" mass="28829">MSGGQGQKPPPGANGPSGASGSDDGKGAPKVKNAPKDVKVQVNSEPCSNFGVEQCSQARAACDSAAGGSNYQPPTITWVKVDDGPWTYNGMTCGPPTSISIPGVEGAVQVQPPPVPTMAQIQTAFRELPFSKPSVSVQPKGNKTLKGLKTFYAATWPDDSGLQPGETSKPVKLLSWTIDFRVAAQDYRYDFGDGTTSGWTTSTGGTYPDGDVTHTYKNTGDKDVKVDARLTGQYRVNGGQWQDIATVADLQDEPVDTLEVLGTRTRLTSYTY</sequence>
<evidence type="ECO:0000259" key="2">
    <source>
        <dbReference type="PROSITE" id="PS50093"/>
    </source>
</evidence>
<dbReference type="PROSITE" id="PS50093">
    <property type="entry name" value="PKD"/>
    <property type="match status" value="1"/>
</dbReference>
<dbReference type="AlphaFoldDB" id="A0A1W2A9X3"/>
<dbReference type="Gene3D" id="2.60.40.10">
    <property type="entry name" value="Immunoglobulins"/>
    <property type="match status" value="1"/>
</dbReference>
<dbReference type="GO" id="GO:0005975">
    <property type="term" value="P:carbohydrate metabolic process"/>
    <property type="evidence" value="ECO:0007669"/>
    <property type="project" value="UniProtKB-ARBA"/>
</dbReference>
<dbReference type="EMBL" id="FWXN01000005">
    <property type="protein sequence ID" value="SMC57221.1"/>
    <property type="molecule type" value="Genomic_DNA"/>
</dbReference>
<evidence type="ECO:0000313" key="4">
    <source>
        <dbReference type="Proteomes" id="UP000192634"/>
    </source>
</evidence>
<dbReference type="InterPro" id="IPR013783">
    <property type="entry name" value="Ig-like_fold"/>
</dbReference>
<dbReference type="Proteomes" id="UP000192634">
    <property type="component" value="Unassembled WGS sequence"/>
</dbReference>
<feature type="domain" description="PKD" evidence="2">
    <location>
        <begin position="187"/>
        <end position="228"/>
    </location>
</feature>
<gene>
    <name evidence="3" type="ORF">SAMN06296429_105168</name>
</gene>
<accession>A0A1W2A9X3</accession>
<protein>
    <recommendedName>
        <fullName evidence="2">PKD domain-containing protein</fullName>
    </recommendedName>
</protein>
<organism evidence="3 4">
    <name type="scientific">Janibacter indicus</name>
    <dbReference type="NCBI Taxonomy" id="857417"/>
    <lineage>
        <taxon>Bacteria</taxon>
        <taxon>Bacillati</taxon>
        <taxon>Actinomycetota</taxon>
        <taxon>Actinomycetes</taxon>
        <taxon>Micrococcales</taxon>
        <taxon>Intrasporangiaceae</taxon>
        <taxon>Janibacter</taxon>
    </lineage>
</organism>
<evidence type="ECO:0000313" key="3">
    <source>
        <dbReference type="EMBL" id="SMC57221.1"/>
    </source>
</evidence>
<feature type="region of interest" description="Disordered" evidence="1">
    <location>
        <begin position="1"/>
        <end position="39"/>
    </location>
</feature>